<feature type="compositionally biased region" description="Low complexity" evidence="1">
    <location>
        <begin position="566"/>
        <end position="595"/>
    </location>
</feature>
<sequence>MPPKPKPSSKAPAKVSNSKDLISLGSRHVQDTRKGRRDANGNPIPKERGTTTKALILRNAKNGAGAGELVAVTRLTGREKLDLLAEDLIQRTMQQAVSAPFDIETCLRIAESQFSSYLDDIHNLHDPDFFQGKIDEELKARVVREVKDDEGRRDDAIRDPAFIASTIAARVHNAYLLASAWKIVADNVCEMQEDAVVNENIKERLEQKSFRARYLCLRDVLKIIVDLTQLKVATFATTSPHYSKYFVAVSADDSEKMTFDKHGLKDACKSFLDSIMIEMCFPQGEYPKSVLFQILHDAVEEAPREAKRFPQTMWDAIGDLSVCVQLMEMIEAPLLGPNYEEYLKTNRDMPKAFTQWTNAEQLSDRAADLNHKLERLVSPLTKVSNRTALDSIWKQINLNYQATCNKEPDVLWNLSDALYKAQPRWSYAFARRKIADDSDADDSGDEGGQRKLPGKKKTLAIKAGYESDDSMPPLQDVSQSDESEMDFSVTEAESVTSDEESEYDTDEEDEIRGLIRDAMDTAHDAEWLENNVGKQDNSEEDRQSNPFLRLLGSLRGRVFNSNPKVSPRARPPKAATPKTAGTKAVPAAAAKSTKTTVEDDDDDEDEGEGKSKSKKKKKPKKKKKTTATAETLAASGGSTPAPVAAPAVVSAPEAKAAAPPSQTTAKSATTPQDAPASTVSSAAQQPATAKEKAKSRGTVSNVKGVLTRFGVTNDPSEEEQVSKGRKRHWYSTIGKKSTHHLQQVLNTSEDVTKGSPGMKWDTFVKMMTDMGFTHNPSPAGSAVRFDPPGGSDRSITFHQPHPGPYIHAKMLKEFSKKLRKYYGWAPEELEGNL</sequence>
<dbReference type="PANTHER" id="PTHR40788:SF1">
    <property type="entry name" value="IPA PROTEIN"/>
    <property type="match status" value="1"/>
</dbReference>
<feature type="region of interest" description="Disordered" evidence="1">
    <location>
        <begin position="525"/>
        <end position="700"/>
    </location>
</feature>
<feature type="region of interest" description="Disordered" evidence="1">
    <location>
        <begin position="436"/>
        <end position="508"/>
    </location>
</feature>
<evidence type="ECO:0000313" key="2">
    <source>
        <dbReference type="EMBL" id="KIY74321.1"/>
    </source>
</evidence>
<dbReference type="STRING" id="1314674.A0A0D7BXF7"/>
<reference evidence="2 3" key="1">
    <citation type="journal article" date="2015" name="Fungal Genet. Biol.">
        <title>Evolution of novel wood decay mechanisms in Agaricales revealed by the genome sequences of Fistulina hepatica and Cylindrobasidium torrendii.</title>
        <authorList>
            <person name="Floudas D."/>
            <person name="Held B.W."/>
            <person name="Riley R."/>
            <person name="Nagy L.G."/>
            <person name="Koehler G."/>
            <person name="Ransdell A.S."/>
            <person name="Younus H."/>
            <person name="Chow J."/>
            <person name="Chiniquy J."/>
            <person name="Lipzen A."/>
            <person name="Tritt A."/>
            <person name="Sun H."/>
            <person name="Haridas S."/>
            <person name="LaButti K."/>
            <person name="Ohm R.A."/>
            <person name="Kues U."/>
            <person name="Blanchette R.A."/>
            <person name="Grigoriev I.V."/>
            <person name="Minto R.E."/>
            <person name="Hibbett D.S."/>
        </authorList>
    </citation>
    <scope>NUCLEOTIDE SEQUENCE [LARGE SCALE GENOMIC DNA]</scope>
    <source>
        <strain evidence="2 3">FP15055 ss-10</strain>
    </source>
</reference>
<feature type="region of interest" description="Disordered" evidence="1">
    <location>
        <begin position="1"/>
        <end position="51"/>
    </location>
</feature>
<accession>A0A0D7BXF7</accession>
<gene>
    <name evidence="2" type="ORF">CYLTODRAFT_484641</name>
</gene>
<proteinExistence type="predicted"/>
<feature type="compositionally biased region" description="Acidic residues" evidence="1">
    <location>
        <begin position="598"/>
        <end position="607"/>
    </location>
</feature>
<evidence type="ECO:0000256" key="1">
    <source>
        <dbReference type="SAM" id="MobiDB-lite"/>
    </source>
</evidence>
<name>A0A0D7BXF7_9AGAR</name>
<evidence type="ECO:0000313" key="3">
    <source>
        <dbReference type="Proteomes" id="UP000054007"/>
    </source>
</evidence>
<dbReference type="Proteomes" id="UP000054007">
    <property type="component" value="Unassembled WGS sequence"/>
</dbReference>
<organism evidence="2 3">
    <name type="scientific">Cylindrobasidium torrendii FP15055 ss-10</name>
    <dbReference type="NCBI Taxonomy" id="1314674"/>
    <lineage>
        <taxon>Eukaryota</taxon>
        <taxon>Fungi</taxon>
        <taxon>Dikarya</taxon>
        <taxon>Basidiomycota</taxon>
        <taxon>Agaricomycotina</taxon>
        <taxon>Agaricomycetes</taxon>
        <taxon>Agaricomycetidae</taxon>
        <taxon>Agaricales</taxon>
        <taxon>Marasmiineae</taxon>
        <taxon>Physalacriaceae</taxon>
        <taxon>Cylindrobasidium</taxon>
    </lineage>
</organism>
<keyword evidence="3" id="KW-1185">Reference proteome</keyword>
<feature type="compositionally biased region" description="Acidic residues" evidence="1">
    <location>
        <begin position="496"/>
        <end position="508"/>
    </location>
</feature>
<dbReference type="EMBL" id="KN880431">
    <property type="protein sequence ID" value="KIY74321.1"/>
    <property type="molecule type" value="Genomic_DNA"/>
</dbReference>
<feature type="compositionally biased region" description="Low complexity" evidence="1">
    <location>
        <begin position="8"/>
        <end position="19"/>
    </location>
</feature>
<protein>
    <submittedName>
        <fullName evidence="2">Uncharacterized protein</fullName>
    </submittedName>
</protein>
<feature type="compositionally biased region" description="Low complexity" evidence="1">
    <location>
        <begin position="626"/>
        <end position="661"/>
    </location>
</feature>
<feature type="compositionally biased region" description="Basic and acidic residues" evidence="1">
    <location>
        <begin position="28"/>
        <end position="50"/>
    </location>
</feature>
<dbReference type="PANTHER" id="PTHR40788">
    <property type="entry name" value="CLR5 DOMAIN-CONTAINING PROTEIN-RELATED"/>
    <property type="match status" value="1"/>
</dbReference>
<feature type="compositionally biased region" description="Polar residues" evidence="1">
    <location>
        <begin position="662"/>
        <end position="687"/>
    </location>
</feature>
<dbReference type="AlphaFoldDB" id="A0A0D7BXF7"/>
<dbReference type="OrthoDB" id="2922289at2759"/>
<feature type="compositionally biased region" description="Basic residues" evidence="1">
    <location>
        <begin position="612"/>
        <end position="625"/>
    </location>
</feature>